<evidence type="ECO:0000256" key="3">
    <source>
        <dbReference type="ARBA" id="ARBA00004868"/>
    </source>
</evidence>
<evidence type="ECO:0000256" key="11">
    <source>
        <dbReference type="HAMAP-Rule" id="MF_00228"/>
    </source>
</evidence>
<dbReference type="HAMAP" id="MF_00228">
    <property type="entry name" value="Thz_kinase"/>
    <property type="match status" value="1"/>
</dbReference>
<dbReference type="Proteomes" id="UP000030993">
    <property type="component" value="Unassembled WGS sequence"/>
</dbReference>
<dbReference type="PIRSF" id="PIRSF000513">
    <property type="entry name" value="Thz_kinase"/>
    <property type="match status" value="1"/>
</dbReference>
<dbReference type="SUPFAM" id="SSF53613">
    <property type="entry name" value="Ribokinase-like"/>
    <property type="match status" value="1"/>
</dbReference>
<comment type="pathway">
    <text evidence="3 11">Cofactor biosynthesis; thiamine diphosphate biosynthesis; 4-methyl-5-(2-phosphoethyl)-thiazole from 5-(2-hydroxyethyl)-4-methylthiazole: step 1/1.</text>
</comment>
<evidence type="ECO:0000256" key="4">
    <source>
        <dbReference type="ARBA" id="ARBA00022679"/>
    </source>
</evidence>
<feature type="binding site" evidence="11">
    <location>
        <position position="178"/>
    </location>
    <ligand>
        <name>ATP</name>
        <dbReference type="ChEBI" id="CHEBI:30616"/>
    </ligand>
</feature>
<keyword evidence="7 11" id="KW-0418">Kinase</keyword>
<dbReference type="CDD" id="cd01170">
    <property type="entry name" value="THZ_kinase"/>
    <property type="match status" value="1"/>
</dbReference>
<dbReference type="PRINTS" id="PR01099">
    <property type="entry name" value="HYETHTZKNASE"/>
</dbReference>
<evidence type="ECO:0000256" key="1">
    <source>
        <dbReference type="ARBA" id="ARBA00001771"/>
    </source>
</evidence>
<dbReference type="InterPro" id="IPR029056">
    <property type="entry name" value="Ribokinase-like"/>
</dbReference>
<dbReference type="GO" id="GO:0004417">
    <property type="term" value="F:hydroxyethylthiazole kinase activity"/>
    <property type="evidence" value="ECO:0007669"/>
    <property type="project" value="UniProtKB-UniRule"/>
</dbReference>
<evidence type="ECO:0000256" key="5">
    <source>
        <dbReference type="ARBA" id="ARBA00022723"/>
    </source>
</evidence>
<evidence type="ECO:0000256" key="10">
    <source>
        <dbReference type="ARBA" id="ARBA00022977"/>
    </source>
</evidence>
<dbReference type="GO" id="GO:0009228">
    <property type="term" value="P:thiamine biosynthetic process"/>
    <property type="evidence" value="ECO:0007669"/>
    <property type="project" value="UniProtKB-KW"/>
</dbReference>
<name>A0A0B2K389_9FIRM</name>
<evidence type="ECO:0000256" key="7">
    <source>
        <dbReference type="ARBA" id="ARBA00022777"/>
    </source>
</evidence>
<evidence type="ECO:0000313" key="13">
    <source>
        <dbReference type="Proteomes" id="UP000030993"/>
    </source>
</evidence>
<comment type="caution">
    <text evidence="12">The sequence shown here is derived from an EMBL/GenBank/DDBJ whole genome shotgun (WGS) entry which is preliminary data.</text>
</comment>
<dbReference type="AlphaFoldDB" id="A0A0B2K389"/>
<dbReference type="Pfam" id="PF02110">
    <property type="entry name" value="HK"/>
    <property type="match status" value="1"/>
</dbReference>
<keyword evidence="9 11" id="KW-0460">Magnesium</keyword>
<dbReference type="STRING" id="82374.NZ47_03730"/>
<gene>
    <name evidence="11" type="primary">thiM</name>
    <name evidence="12" type="ORF">NZ47_03730</name>
</gene>
<keyword evidence="4 11" id="KW-0808">Transferase</keyword>
<accession>A0A0B2K389</accession>
<dbReference type="EMBL" id="JSCE01000078">
    <property type="protein sequence ID" value="KHM52602.1"/>
    <property type="molecule type" value="Genomic_DNA"/>
</dbReference>
<feature type="binding site" evidence="11">
    <location>
        <position position="49"/>
    </location>
    <ligand>
        <name>substrate</name>
    </ligand>
</feature>
<comment type="similarity">
    <text evidence="11">Belongs to the Thz kinase family.</text>
</comment>
<dbReference type="eggNOG" id="COG2145">
    <property type="taxonomic scope" value="Bacteria"/>
</dbReference>
<dbReference type="NCBIfam" id="NF006830">
    <property type="entry name" value="PRK09355.1"/>
    <property type="match status" value="1"/>
</dbReference>
<keyword evidence="13" id="KW-1185">Reference proteome</keyword>
<feature type="binding site" evidence="11">
    <location>
        <position position="205"/>
    </location>
    <ligand>
        <name>substrate</name>
    </ligand>
</feature>
<keyword evidence="5 11" id="KW-0479">Metal-binding</keyword>
<dbReference type="RefSeq" id="WP_039206608.1">
    <property type="nucleotide sequence ID" value="NZ_JSCE01000078.1"/>
</dbReference>
<keyword evidence="10 11" id="KW-0784">Thiamine biosynthesis</keyword>
<evidence type="ECO:0000313" key="12">
    <source>
        <dbReference type="EMBL" id="KHM52602.1"/>
    </source>
</evidence>
<reference evidence="12 13" key="1">
    <citation type="journal article" date="2013" name="PLoS ONE">
        <title>Identification and characterization of three novel lipases belonging to families II and V from Anaerovibrio lipolyticus 5ST.</title>
        <authorList>
            <person name="Prive F."/>
            <person name="Kaderbhai N.N."/>
            <person name="Girdwood S."/>
            <person name="Worgan H.J."/>
            <person name="Pinloche E."/>
            <person name="Scollan N.D."/>
            <person name="Huws S.A."/>
            <person name="Newbold C.J."/>
        </authorList>
    </citation>
    <scope>NUCLEOTIDE SEQUENCE [LARGE SCALE GENOMIC DNA]</scope>
    <source>
        <strain evidence="12 13">5S</strain>
    </source>
</reference>
<protein>
    <recommendedName>
        <fullName evidence="11">Hydroxyethylthiazole kinase</fullName>
        <ecNumber evidence="11">2.7.1.50</ecNumber>
    </recommendedName>
    <alternativeName>
        <fullName evidence="11">4-methyl-5-beta-hydroxyethylthiazole kinase</fullName>
        <shortName evidence="11">TH kinase</shortName>
        <shortName evidence="11">Thz kinase</shortName>
    </alternativeName>
</protein>
<proteinExistence type="inferred from homology"/>
<dbReference type="GO" id="GO:0009229">
    <property type="term" value="P:thiamine diphosphate biosynthetic process"/>
    <property type="evidence" value="ECO:0007669"/>
    <property type="project" value="UniProtKB-UniRule"/>
</dbReference>
<sequence length="276" mass="29682">MINHKISQEILEVSHFIRKTSPLIHCITNPISINDCANMILALGGRPMMAEHPEEVDEITSVANALCLNLGSITRDRLLAMGISAAAARDHGVPIIIDLVGAACSTLRKNFLQDFINKYKPAVLKGNITEILSTCGIECRSSGVEANKEQLIDEQNVDEYAKFLGQWAKEHSAVLLVSGPIDFITDGENSYMVHNGVPMLGNITGTGCMLNAMVAALLPSGNPLMAALLGTITLGIAGEKAEQVSDGPGTFHMKLFDEVYNLKDGDIITKGKIIKL</sequence>
<evidence type="ECO:0000256" key="9">
    <source>
        <dbReference type="ARBA" id="ARBA00022842"/>
    </source>
</evidence>
<dbReference type="InterPro" id="IPR000417">
    <property type="entry name" value="Hyethyz_kinase"/>
</dbReference>
<evidence type="ECO:0000256" key="8">
    <source>
        <dbReference type="ARBA" id="ARBA00022840"/>
    </source>
</evidence>
<evidence type="ECO:0000256" key="6">
    <source>
        <dbReference type="ARBA" id="ARBA00022741"/>
    </source>
</evidence>
<evidence type="ECO:0000256" key="2">
    <source>
        <dbReference type="ARBA" id="ARBA00001946"/>
    </source>
</evidence>
<dbReference type="GO" id="GO:0000287">
    <property type="term" value="F:magnesium ion binding"/>
    <property type="evidence" value="ECO:0007669"/>
    <property type="project" value="UniProtKB-UniRule"/>
</dbReference>
<dbReference type="Gene3D" id="3.40.1190.20">
    <property type="match status" value="1"/>
</dbReference>
<dbReference type="GO" id="GO:0005524">
    <property type="term" value="F:ATP binding"/>
    <property type="evidence" value="ECO:0007669"/>
    <property type="project" value="UniProtKB-UniRule"/>
</dbReference>
<dbReference type="EC" id="2.7.1.50" evidence="11"/>
<comment type="catalytic activity">
    <reaction evidence="1 11">
        <text>5-(2-hydroxyethyl)-4-methylthiazole + ATP = 4-methyl-5-(2-phosphooxyethyl)-thiazole + ADP + H(+)</text>
        <dbReference type="Rhea" id="RHEA:24212"/>
        <dbReference type="ChEBI" id="CHEBI:15378"/>
        <dbReference type="ChEBI" id="CHEBI:17957"/>
        <dbReference type="ChEBI" id="CHEBI:30616"/>
        <dbReference type="ChEBI" id="CHEBI:58296"/>
        <dbReference type="ChEBI" id="CHEBI:456216"/>
        <dbReference type="EC" id="2.7.1.50"/>
    </reaction>
</comment>
<keyword evidence="6 11" id="KW-0547">Nucleotide-binding</keyword>
<feature type="binding site" evidence="11">
    <location>
        <position position="125"/>
    </location>
    <ligand>
        <name>ATP</name>
        <dbReference type="ChEBI" id="CHEBI:30616"/>
    </ligand>
</feature>
<dbReference type="UniPathway" id="UPA00060">
    <property type="reaction ID" value="UER00139"/>
</dbReference>
<organism evidence="12 13">
    <name type="scientific">Anaerovibrio lipolyticus</name>
    <dbReference type="NCBI Taxonomy" id="82374"/>
    <lineage>
        <taxon>Bacteria</taxon>
        <taxon>Bacillati</taxon>
        <taxon>Bacillota</taxon>
        <taxon>Negativicutes</taxon>
        <taxon>Selenomonadales</taxon>
        <taxon>Selenomonadaceae</taxon>
        <taxon>Anaerovibrio</taxon>
    </lineage>
</organism>
<comment type="cofactor">
    <cofactor evidence="2 11">
        <name>Mg(2+)</name>
        <dbReference type="ChEBI" id="CHEBI:18420"/>
    </cofactor>
</comment>
<comment type="function">
    <text evidence="11">Catalyzes the phosphorylation of the hydroxyl group of 4-methyl-5-beta-hydroxyethylthiazole (THZ).</text>
</comment>
<keyword evidence="8 11" id="KW-0067">ATP-binding</keyword>